<keyword evidence="1" id="KW-0472">Membrane</keyword>
<evidence type="ECO:0000256" key="1">
    <source>
        <dbReference type="SAM" id="Phobius"/>
    </source>
</evidence>
<proteinExistence type="predicted"/>
<gene>
    <name evidence="2" type="ORF">MANES_17G004900</name>
</gene>
<accession>A0A2C9U4R3</accession>
<keyword evidence="1" id="KW-0812">Transmembrane</keyword>
<organism evidence="2">
    <name type="scientific">Manihot esculenta</name>
    <name type="common">Cassava</name>
    <name type="synonym">Jatropha manihot</name>
    <dbReference type="NCBI Taxonomy" id="3983"/>
    <lineage>
        <taxon>Eukaryota</taxon>
        <taxon>Viridiplantae</taxon>
        <taxon>Streptophyta</taxon>
        <taxon>Embryophyta</taxon>
        <taxon>Tracheophyta</taxon>
        <taxon>Spermatophyta</taxon>
        <taxon>Magnoliopsida</taxon>
        <taxon>eudicotyledons</taxon>
        <taxon>Gunneridae</taxon>
        <taxon>Pentapetalae</taxon>
        <taxon>rosids</taxon>
        <taxon>fabids</taxon>
        <taxon>Malpighiales</taxon>
        <taxon>Euphorbiaceae</taxon>
        <taxon>Crotonoideae</taxon>
        <taxon>Manihoteae</taxon>
        <taxon>Manihot</taxon>
    </lineage>
</organism>
<name>A0A2C9U4R3_MANES</name>
<dbReference type="AlphaFoldDB" id="A0A2C9U4R3"/>
<keyword evidence="1" id="KW-1133">Transmembrane helix</keyword>
<protein>
    <submittedName>
        <fullName evidence="2">Uncharacterized protein</fullName>
    </submittedName>
</protein>
<feature type="transmembrane region" description="Helical" evidence="1">
    <location>
        <begin position="21"/>
        <end position="38"/>
    </location>
</feature>
<evidence type="ECO:0000313" key="2">
    <source>
        <dbReference type="EMBL" id="OAY24305.1"/>
    </source>
</evidence>
<dbReference type="EMBL" id="CM004403">
    <property type="protein sequence ID" value="OAY24305.1"/>
    <property type="molecule type" value="Genomic_DNA"/>
</dbReference>
<sequence length="107" mass="12105">MESKDQAKTKNGIKQYEKKTTQKYIYIYIYIYIVNILMSCKTKTALLIISDSCLKLAATDINFETMYLSGEGFNSLILTGILSVKRHDPIVSAINTCFQMGYLLNSA</sequence>
<reference evidence="2" key="1">
    <citation type="submission" date="2016-02" db="EMBL/GenBank/DDBJ databases">
        <title>WGS assembly of Manihot esculenta.</title>
        <authorList>
            <person name="Bredeson J.V."/>
            <person name="Prochnik S.E."/>
            <person name="Lyons J.B."/>
            <person name="Schmutz J."/>
            <person name="Grimwood J."/>
            <person name="Vrebalov J."/>
            <person name="Bart R.S."/>
            <person name="Amuge T."/>
            <person name="Ferguson M.E."/>
            <person name="Green R."/>
            <person name="Putnam N."/>
            <person name="Stites J."/>
            <person name="Rounsley S."/>
            <person name="Rokhsar D.S."/>
        </authorList>
    </citation>
    <scope>NUCLEOTIDE SEQUENCE [LARGE SCALE GENOMIC DNA]</scope>
    <source>
        <tissue evidence="2">Leaf</tissue>
    </source>
</reference>